<keyword evidence="5 6" id="KW-0949">S-adenosyl-L-methionine</keyword>
<organism evidence="7 8">
    <name type="scientific">Acididesulfobacillus acetoxydans</name>
    <dbReference type="NCBI Taxonomy" id="1561005"/>
    <lineage>
        <taxon>Bacteria</taxon>
        <taxon>Bacillati</taxon>
        <taxon>Bacillota</taxon>
        <taxon>Clostridia</taxon>
        <taxon>Eubacteriales</taxon>
        <taxon>Peptococcaceae</taxon>
        <taxon>Acididesulfobacillus</taxon>
    </lineage>
</organism>
<keyword evidence="7" id="KW-0687">Ribonucleoprotein</keyword>
<dbReference type="GO" id="GO:0032259">
    <property type="term" value="P:methylation"/>
    <property type="evidence" value="ECO:0007669"/>
    <property type="project" value="UniProtKB-KW"/>
</dbReference>
<dbReference type="NCBIfam" id="TIGR00406">
    <property type="entry name" value="prmA"/>
    <property type="match status" value="1"/>
</dbReference>
<sequence length="313" mass="33310">MDWREVAVTVSSAGEEAVADLFYQVGCPGVSVEDPELLQSYIESGVWDYHVFGEVSLTGTAVVTGYLPESPDLPEKLAALERGVRGLLERFPDWVIQVKGTTVKEEEWATAWKAYFKPIHIGGRFLIKPAWEKAEPKPEEAVVEIDPGMAFGTGTHPTTSLCLEALAEVVCPGAEVFDLGTGSGILAIAAAKLGAKVRAVDLDPVAVRVAAANVALNEVTAQVSVLRGDLGAALKGGADLVVANIIADVILDLLPDLPRLLRAGGQFIASGIIEQRAAEVEAGLENAGMEIVRRREDSGWVLFQARWADVASV</sequence>
<reference evidence="7" key="1">
    <citation type="submission" date="2014-11" db="EMBL/GenBank/DDBJ databases">
        <authorList>
            <person name="Hornung B.V."/>
        </authorList>
    </citation>
    <scope>NUCLEOTIDE SEQUENCE</scope>
    <source>
        <strain evidence="7">INE</strain>
    </source>
</reference>
<evidence type="ECO:0000256" key="1">
    <source>
        <dbReference type="ARBA" id="ARBA00009741"/>
    </source>
</evidence>
<dbReference type="PANTHER" id="PTHR43648">
    <property type="entry name" value="ELECTRON TRANSFER FLAVOPROTEIN BETA SUBUNIT LYSINE METHYLTRANSFERASE"/>
    <property type="match status" value="1"/>
</dbReference>
<feature type="binding site" evidence="6">
    <location>
        <position position="201"/>
    </location>
    <ligand>
        <name>S-adenosyl-L-methionine</name>
        <dbReference type="ChEBI" id="CHEBI:59789"/>
    </ligand>
</feature>
<dbReference type="SUPFAM" id="SSF53335">
    <property type="entry name" value="S-adenosyl-L-methionine-dependent methyltransferases"/>
    <property type="match status" value="1"/>
</dbReference>
<comment type="caution">
    <text evidence="7">The sequence shown here is derived from an EMBL/GenBank/DDBJ whole genome shotgun (WGS) entry which is preliminary data.</text>
</comment>
<feature type="binding site" evidence="6">
    <location>
        <position position="244"/>
    </location>
    <ligand>
        <name>S-adenosyl-L-methionine</name>
        <dbReference type="ChEBI" id="CHEBI:59789"/>
    </ligand>
</feature>
<gene>
    <name evidence="6" type="primary">prmA</name>
    <name evidence="7" type="ORF">DEACI_1266</name>
</gene>
<evidence type="ECO:0000256" key="6">
    <source>
        <dbReference type="HAMAP-Rule" id="MF_00735"/>
    </source>
</evidence>
<evidence type="ECO:0000256" key="3">
    <source>
        <dbReference type="ARBA" id="ARBA00022603"/>
    </source>
</evidence>
<dbReference type="PIRSF" id="PIRSF000401">
    <property type="entry name" value="RPL11_MTase"/>
    <property type="match status" value="1"/>
</dbReference>
<keyword evidence="7" id="KW-0689">Ribosomal protein</keyword>
<dbReference type="RefSeq" id="WP_261486482.1">
    <property type="nucleotide sequence ID" value="NZ_CDGJ01000033.1"/>
</dbReference>
<dbReference type="InterPro" id="IPR050078">
    <property type="entry name" value="Ribosomal_L11_MeTrfase_PrmA"/>
</dbReference>
<name>A0ABM9RBD7_9FIRM</name>
<keyword evidence="8" id="KW-1185">Reference proteome</keyword>
<evidence type="ECO:0000256" key="2">
    <source>
        <dbReference type="ARBA" id="ARBA00022490"/>
    </source>
</evidence>
<protein>
    <recommendedName>
        <fullName evidence="6">Ribosomal protein L11 methyltransferase</fullName>
        <shortName evidence="6">L11 Mtase</shortName>
        <ecNumber evidence="6">2.1.1.-</ecNumber>
    </recommendedName>
</protein>
<proteinExistence type="inferred from homology"/>
<evidence type="ECO:0000313" key="8">
    <source>
        <dbReference type="Proteomes" id="UP001071230"/>
    </source>
</evidence>
<evidence type="ECO:0000256" key="5">
    <source>
        <dbReference type="ARBA" id="ARBA00022691"/>
    </source>
</evidence>
<dbReference type="Proteomes" id="UP001071230">
    <property type="component" value="Unassembled WGS sequence"/>
</dbReference>
<dbReference type="PANTHER" id="PTHR43648:SF1">
    <property type="entry name" value="ELECTRON TRANSFER FLAVOPROTEIN BETA SUBUNIT LYSINE METHYLTRANSFERASE"/>
    <property type="match status" value="1"/>
</dbReference>
<dbReference type="EMBL" id="CDGJ01000033">
    <property type="protein sequence ID" value="CEJ06815.1"/>
    <property type="molecule type" value="Genomic_DNA"/>
</dbReference>
<keyword evidence="2 6" id="KW-0963">Cytoplasm</keyword>
<dbReference type="GO" id="GO:0005840">
    <property type="term" value="C:ribosome"/>
    <property type="evidence" value="ECO:0007669"/>
    <property type="project" value="UniProtKB-KW"/>
</dbReference>
<feature type="binding site" evidence="6">
    <location>
        <position position="180"/>
    </location>
    <ligand>
        <name>S-adenosyl-L-methionine</name>
        <dbReference type="ChEBI" id="CHEBI:59789"/>
    </ligand>
</feature>
<dbReference type="EC" id="2.1.1.-" evidence="6"/>
<keyword evidence="3 6" id="KW-0489">Methyltransferase</keyword>
<comment type="subcellular location">
    <subcellularLocation>
        <location evidence="6">Cytoplasm</location>
    </subcellularLocation>
</comment>
<accession>A0ABM9RBD7</accession>
<evidence type="ECO:0000256" key="4">
    <source>
        <dbReference type="ARBA" id="ARBA00022679"/>
    </source>
</evidence>
<dbReference type="CDD" id="cd02440">
    <property type="entry name" value="AdoMet_MTases"/>
    <property type="match status" value="1"/>
</dbReference>
<dbReference type="GO" id="GO:0008168">
    <property type="term" value="F:methyltransferase activity"/>
    <property type="evidence" value="ECO:0007669"/>
    <property type="project" value="UniProtKB-KW"/>
</dbReference>
<comment type="similarity">
    <text evidence="1 6">Belongs to the methyltransferase superfamily. PrmA family.</text>
</comment>
<dbReference type="Pfam" id="PF06325">
    <property type="entry name" value="PrmA"/>
    <property type="match status" value="1"/>
</dbReference>
<dbReference type="HAMAP" id="MF_00735">
    <property type="entry name" value="Methyltr_PrmA"/>
    <property type="match status" value="1"/>
</dbReference>
<comment type="catalytic activity">
    <reaction evidence="6">
        <text>L-lysyl-[protein] + 3 S-adenosyl-L-methionine = N(6),N(6),N(6)-trimethyl-L-lysyl-[protein] + 3 S-adenosyl-L-homocysteine + 3 H(+)</text>
        <dbReference type="Rhea" id="RHEA:54192"/>
        <dbReference type="Rhea" id="RHEA-COMP:9752"/>
        <dbReference type="Rhea" id="RHEA-COMP:13826"/>
        <dbReference type="ChEBI" id="CHEBI:15378"/>
        <dbReference type="ChEBI" id="CHEBI:29969"/>
        <dbReference type="ChEBI" id="CHEBI:57856"/>
        <dbReference type="ChEBI" id="CHEBI:59789"/>
        <dbReference type="ChEBI" id="CHEBI:61961"/>
    </reaction>
</comment>
<comment type="function">
    <text evidence="6">Methylates ribosomal protein L11.</text>
</comment>
<dbReference type="Gene3D" id="3.40.50.150">
    <property type="entry name" value="Vaccinia Virus protein VP39"/>
    <property type="match status" value="1"/>
</dbReference>
<dbReference type="InterPro" id="IPR004498">
    <property type="entry name" value="Ribosomal_PrmA_MeTrfase"/>
</dbReference>
<keyword evidence="4 6" id="KW-0808">Transferase</keyword>
<feature type="binding site" evidence="6">
    <location>
        <position position="159"/>
    </location>
    <ligand>
        <name>S-adenosyl-L-methionine</name>
        <dbReference type="ChEBI" id="CHEBI:59789"/>
    </ligand>
</feature>
<evidence type="ECO:0000313" key="7">
    <source>
        <dbReference type="EMBL" id="CEJ06815.1"/>
    </source>
</evidence>
<dbReference type="InterPro" id="IPR029063">
    <property type="entry name" value="SAM-dependent_MTases_sf"/>
</dbReference>